<sequence>MMKSISYFTVIMVICLFYLISRWTSICFELWPNFGIPLIAISPLGR</sequence>
<protein>
    <submittedName>
        <fullName evidence="1">Uncharacterized protein</fullName>
    </submittedName>
</protein>
<accession>A0A7J9HTG6</accession>
<comment type="caution">
    <text evidence="1">The sequence shown here is derived from an EMBL/GenBank/DDBJ whole genome shotgun (WGS) entry which is preliminary data.</text>
</comment>
<dbReference type="OrthoDB" id="999524at2759"/>
<dbReference type="AlphaFoldDB" id="A0A7J9HTG6"/>
<evidence type="ECO:0000313" key="1">
    <source>
        <dbReference type="EMBL" id="MBA0813179.1"/>
    </source>
</evidence>
<dbReference type="EMBL" id="JABFAD010000011">
    <property type="protein sequence ID" value="MBA0813179.1"/>
    <property type="molecule type" value="Genomic_DNA"/>
</dbReference>
<proteinExistence type="predicted"/>
<organism evidence="1 2">
    <name type="scientific">Gossypium harknessii</name>
    <dbReference type="NCBI Taxonomy" id="34285"/>
    <lineage>
        <taxon>Eukaryota</taxon>
        <taxon>Viridiplantae</taxon>
        <taxon>Streptophyta</taxon>
        <taxon>Embryophyta</taxon>
        <taxon>Tracheophyta</taxon>
        <taxon>Spermatophyta</taxon>
        <taxon>Magnoliopsida</taxon>
        <taxon>eudicotyledons</taxon>
        <taxon>Gunneridae</taxon>
        <taxon>Pentapetalae</taxon>
        <taxon>rosids</taxon>
        <taxon>malvids</taxon>
        <taxon>Malvales</taxon>
        <taxon>Malvaceae</taxon>
        <taxon>Malvoideae</taxon>
        <taxon>Gossypium</taxon>
    </lineage>
</organism>
<gene>
    <name evidence="1" type="ORF">Gohar_027051</name>
</gene>
<keyword evidence="2" id="KW-1185">Reference proteome</keyword>
<name>A0A7J9HTG6_9ROSI</name>
<dbReference type="Proteomes" id="UP000593560">
    <property type="component" value="Unassembled WGS sequence"/>
</dbReference>
<reference evidence="1 2" key="1">
    <citation type="journal article" date="2019" name="Genome Biol. Evol.">
        <title>Insights into the evolution of the New World diploid cottons (Gossypium, subgenus Houzingenia) based on genome sequencing.</title>
        <authorList>
            <person name="Grover C.E."/>
            <person name="Arick M.A. 2nd"/>
            <person name="Thrash A."/>
            <person name="Conover J.L."/>
            <person name="Sanders W.S."/>
            <person name="Peterson D.G."/>
            <person name="Frelichowski J.E."/>
            <person name="Scheffler J.A."/>
            <person name="Scheffler B.E."/>
            <person name="Wendel J.F."/>
        </authorList>
    </citation>
    <scope>NUCLEOTIDE SEQUENCE [LARGE SCALE GENOMIC DNA]</scope>
    <source>
        <strain evidence="1">0</strain>
        <tissue evidence="1">Leaf</tissue>
    </source>
</reference>
<evidence type="ECO:0000313" key="2">
    <source>
        <dbReference type="Proteomes" id="UP000593560"/>
    </source>
</evidence>